<sequence>MKITKQNYAGAVTCLQFDATGEWLYVVTGSTLYVYHTTNCEIHATLSLLDEGIIHGMDAPLFKLHCDASVIPFGVFYGQKQLSFIAQEHTTCSEWKLRKIFETRRKDWILCVQILTQTVEETTLFPLIAIGYAHNFVDIYSSHQRTTLMTFQSSAIGILYSMSIYGRSLDTLRIATGTVTRSIIIWKLPGTYDENDRSAISVQPTQRLDMHNGAVFRIIWSEDGKQFISVSEDRTMQLCSINTEQHIFESKIRAWGHHGRLWDACFTQQGIATASEDGICKLWDVEEGQCIATLQGHVGKHIWRVTCHPNKRLIATGGGDGAVKLWDTYQHLHPSHTLAIAEQHNINLRFGEISQRGQISKRAVAIRDVLIGRDRGYCVADNGEIHALDIEKSQSQLLWSPFQDGVHMDATASVSCTCMDPQKRYLAFGNSSGWIYIFGISDNALVASWKAVKARILRIWWHSNTAETDQSTIFTSSVDRKLVRWRILRGTEGTLHWKRLESYGINTSKSAISSLQVVEQMDTTFLIAGDGNGTICTFSCTHHSVDQELIEPASIFKSVHGREYVSCITAIDGDRILTGGHDGYYNTFLMCFRKDDLVLSLLTRHSIKGMGTISKFSWNHQRQELLVFGFQASHAILYNVTRQYRLFHLDCGGWRRPHAMYIPLTSNALVDYTLLFCTREQKKHTRTALELQSVSSKGSMALNACSFHHQFHGRMITSAMFLDSNTDLVTGSEDNQLQLHVRAPIDNLWRRVAIGVAHTSAIRAISKFSLHDETIVLTAGGKQTVNAWKVSRNPYILRHICTSEKSDVQEHRILGLASFSLQHDRYRLVITGNSEGVIACILLDLTHESFSEIGEFSASLKPILCLSALQITSANRKIALLATGSTDGMIHVWDFSSLLETLSTEMRQITSNIQLSPCYSYVAHEMGTNTLTLVQPQTEAASMDQMVVSVCSAGDDQSVRVRDITFSAQSHYWTTAHDAHIPHASGSAIKALYSNGQVLLIAGYDQRLSVYAMNPIVWKASVISECADVSALDVHQQDAEKWDVVIAGDGFQTFTLDFRE</sequence>
<dbReference type="HOGENOM" id="CLU_277374_0_0_1"/>
<dbReference type="SUPFAM" id="SSF50978">
    <property type="entry name" value="WD40 repeat-like"/>
    <property type="match status" value="2"/>
</dbReference>
<feature type="repeat" description="WD" evidence="7">
    <location>
        <begin position="308"/>
        <end position="327"/>
    </location>
</feature>
<organism evidence="8">
    <name type="scientific">Albugo laibachii Nc14</name>
    <dbReference type="NCBI Taxonomy" id="890382"/>
    <lineage>
        <taxon>Eukaryota</taxon>
        <taxon>Sar</taxon>
        <taxon>Stramenopiles</taxon>
        <taxon>Oomycota</taxon>
        <taxon>Peronosporomycetes</taxon>
        <taxon>Albuginales</taxon>
        <taxon>Albuginaceae</taxon>
        <taxon>Albugo</taxon>
    </lineage>
</organism>
<proteinExistence type="inferred from homology"/>
<evidence type="ECO:0000256" key="3">
    <source>
        <dbReference type="ARBA" id="ARBA00022574"/>
    </source>
</evidence>
<dbReference type="Gene3D" id="2.130.10.10">
    <property type="entry name" value="YVTN repeat-like/Quinoprotein amine dehydrogenase"/>
    <property type="match status" value="4"/>
</dbReference>
<dbReference type="SMART" id="SM00320">
    <property type="entry name" value="WD40"/>
    <property type="match status" value="11"/>
</dbReference>
<dbReference type="InterPro" id="IPR015943">
    <property type="entry name" value="WD40/YVTN_repeat-like_dom_sf"/>
</dbReference>
<keyword evidence="4" id="KW-0819">tRNA processing</keyword>
<evidence type="ECO:0000256" key="6">
    <source>
        <dbReference type="ARBA" id="ARBA00038255"/>
    </source>
</evidence>
<evidence type="ECO:0000256" key="5">
    <source>
        <dbReference type="ARBA" id="ARBA00022737"/>
    </source>
</evidence>
<accession>F0WVN9</accession>
<dbReference type="PANTHER" id="PTHR14344:SF3">
    <property type="entry name" value="WD REPEAT-CONTAINING PROTEIN 6"/>
    <property type="match status" value="1"/>
</dbReference>
<comment type="subcellular location">
    <subcellularLocation>
        <location evidence="1">Cytoplasm</location>
    </subcellularLocation>
</comment>
<keyword evidence="2" id="KW-0963">Cytoplasm</keyword>
<evidence type="ECO:0000256" key="4">
    <source>
        <dbReference type="ARBA" id="ARBA00022694"/>
    </source>
</evidence>
<name>F0WVN9_9STRA</name>
<evidence type="ECO:0000256" key="7">
    <source>
        <dbReference type="PROSITE-ProRule" id="PRU00221"/>
    </source>
</evidence>
<dbReference type="AlphaFoldDB" id="F0WVN9"/>
<dbReference type="InterPro" id="IPR051973">
    <property type="entry name" value="tRNA_Anticodon_Mtase-Reg"/>
</dbReference>
<evidence type="ECO:0000256" key="1">
    <source>
        <dbReference type="ARBA" id="ARBA00004496"/>
    </source>
</evidence>
<evidence type="ECO:0000313" key="8">
    <source>
        <dbReference type="EMBL" id="CCA25484.1"/>
    </source>
</evidence>
<feature type="repeat" description="WD" evidence="7">
    <location>
        <begin position="880"/>
        <end position="897"/>
    </location>
</feature>
<dbReference type="PANTHER" id="PTHR14344">
    <property type="entry name" value="WD REPEAT PROTEIN"/>
    <property type="match status" value="1"/>
</dbReference>
<reference evidence="8" key="1">
    <citation type="journal article" date="2011" name="PLoS Biol.">
        <title>Gene gain and loss during evolution of obligate parasitism in the white rust pathogen of Arabidopsis thaliana.</title>
        <authorList>
            <person name="Kemen E."/>
            <person name="Gardiner A."/>
            <person name="Schultz-Larsen T."/>
            <person name="Kemen A.C."/>
            <person name="Balmuth A.L."/>
            <person name="Robert-Seilaniantz A."/>
            <person name="Bailey K."/>
            <person name="Holub E."/>
            <person name="Studholme D.J."/>
            <person name="Maclean D."/>
            <person name="Jones J.D."/>
        </authorList>
    </citation>
    <scope>NUCLEOTIDE SEQUENCE</scope>
</reference>
<reference evidence="8" key="2">
    <citation type="submission" date="2011-02" db="EMBL/GenBank/DDBJ databases">
        <authorList>
            <person name="MacLean D."/>
        </authorList>
    </citation>
    <scope>NUCLEOTIDE SEQUENCE</scope>
</reference>
<dbReference type="EMBL" id="FR824346">
    <property type="protein sequence ID" value="CCA25484.1"/>
    <property type="molecule type" value="Genomic_DNA"/>
</dbReference>
<dbReference type="InterPro" id="IPR011047">
    <property type="entry name" value="Quinoprotein_ADH-like_sf"/>
</dbReference>
<keyword evidence="3 7" id="KW-0853">WD repeat</keyword>
<protein>
    <submittedName>
        <fullName evidence="8">Uncharacterized protein AlNc14C301G10377</fullName>
    </submittedName>
</protein>
<comment type="similarity">
    <text evidence="6">Belongs to the WD repeat WDR6 family.</text>
</comment>
<dbReference type="PROSITE" id="PS50082">
    <property type="entry name" value="WD_REPEATS_2"/>
    <property type="match status" value="3"/>
</dbReference>
<dbReference type="InterPro" id="IPR036322">
    <property type="entry name" value="WD40_repeat_dom_sf"/>
</dbReference>
<dbReference type="SUPFAM" id="SSF50998">
    <property type="entry name" value="Quinoprotein alcohol dehydrogenase-like"/>
    <property type="match status" value="1"/>
</dbReference>
<gene>
    <name evidence="8" type="primary">AlNc14C301G10377</name>
    <name evidence="8" type="ORF">ALNC14_116280</name>
</gene>
<dbReference type="Pfam" id="PF00400">
    <property type="entry name" value="WD40"/>
    <property type="match status" value="4"/>
</dbReference>
<dbReference type="GO" id="GO:0030488">
    <property type="term" value="P:tRNA methylation"/>
    <property type="evidence" value="ECO:0007669"/>
    <property type="project" value="TreeGrafter"/>
</dbReference>
<dbReference type="InterPro" id="IPR001680">
    <property type="entry name" value="WD40_rpt"/>
</dbReference>
<feature type="repeat" description="WD" evidence="7">
    <location>
        <begin position="271"/>
        <end position="293"/>
    </location>
</feature>
<evidence type="ECO:0000256" key="2">
    <source>
        <dbReference type="ARBA" id="ARBA00022490"/>
    </source>
</evidence>
<keyword evidence="5" id="KW-0677">Repeat</keyword>
<dbReference type="GO" id="GO:0005737">
    <property type="term" value="C:cytoplasm"/>
    <property type="evidence" value="ECO:0007669"/>
    <property type="project" value="UniProtKB-SubCell"/>
</dbReference>